<comment type="caution">
    <text evidence="4">The sequence shown here is derived from an EMBL/GenBank/DDBJ whole genome shotgun (WGS) entry which is preliminary data.</text>
</comment>
<keyword evidence="1 3" id="KW-0853">WD repeat</keyword>
<accession>A0A8S1XIY0</accession>
<dbReference type="SMART" id="SM00320">
    <property type="entry name" value="WD40"/>
    <property type="match status" value="3"/>
</dbReference>
<proteinExistence type="predicted"/>
<gene>
    <name evidence="4" type="ORF">PPENT_87.1.T1260006</name>
</gene>
<dbReference type="InterPro" id="IPR019775">
    <property type="entry name" value="WD40_repeat_CS"/>
</dbReference>
<evidence type="ECO:0000256" key="3">
    <source>
        <dbReference type="PROSITE-ProRule" id="PRU00221"/>
    </source>
</evidence>
<evidence type="ECO:0000256" key="1">
    <source>
        <dbReference type="ARBA" id="ARBA00022574"/>
    </source>
</evidence>
<organism evidence="4 5">
    <name type="scientific">Paramecium pentaurelia</name>
    <dbReference type="NCBI Taxonomy" id="43138"/>
    <lineage>
        <taxon>Eukaryota</taxon>
        <taxon>Sar</taxon>
        <taxon>Alveolata</taxon>
        <taxon>Ciliophora</taxon>
        <taxon>Intramacronucleata</taxon>
        <taxon>Oligohymenophorea</taxon>
        <taxon>Peniculida</taxon>
        <taxon>Parameciidae</taxon>
        <taxon>Paramecium</taxon>
    </lineage>
</organism>
<sequence>MDIKNLFQIKMLSILKEHSKKISTLKFRNDNLVLVSGSLNNIICLWNLLNLQLIVKLTTHLDQDLDLAFSSDGQQMATSSLDKTIIFWTQKIIYCPNKQILVSLYGSTSNEVKFWNFAELNLISSYAVEAQFTDINFCDNGEILISFSQDRILRIWKINQQCLDIDKQIKIDEGGRLYKVYYQNSQNIIAHIRFNVYQLEIQIEQSLKKKKVFPFQWMPIVFQYLKIIKLSLSPIEFLIEQRQQLLKVTIITLIFILKRKIIAKTFNFPLIPHSQLLQQIREHSSKILQQVKYCRIFK</sequence>
<dbReference type="Pfam" id="PF00400">
    <property type="entry name" value="WD40"/>
    <property type="match status" value="3"/>
</dbReference>
<dbReference type="GO" id="GO:1990234">
    <property type="term" value="C:transferase complex"/>
    <property type="evidence" value="ECO:0007669"/>
    <property type="project" value="UniProtKB-ARBA"/>
</dbReference>
<evidence type="ECO:0000313" key="5">
    <source>
        <dbReference type="Proteomes" id="UP000689195"/>
    </source>
</evidence>
<keyword evidence="2" id="KW-0677">Repeat</keyword>
<reference evidence="4" key="1">
    <citation type="submission" date="2021-01" db="EMBL/GenBank/DDBJ databases">
        <authorList>
            <consortium name="Genoscope - CEA"/>
            <person name="William W."/>
        </authorList>
    </citation>
    <scope>NUCLEOTIDE SEQUENCE</scope>
</reference>
<dbReference type="PANTHER" id="PTHR22847">
    <property type="entry name" value="WD40 REPEAT PROTEIN"/>
    <property type="match status" value="1"/>
</dbReference>
<dbReference type="Proteomes" id="UP000689195">
    <property type="component" value="Unassembled WGS sequence"/>
</dbReference>
<protein>
    <submittedName>
        <fullName evidence="4">Uncharacterized protein</fullName>
    </submittedName>
</protein>
<dbReference type="PROSITE" id="PS50082">
    <property type="entry name" value="WD_REPEATS_2"/>
    <property type="match status" value="2"/>
</dbReference>
<keyword evidence="5" id="KW-1185">Reference proteome</keyword>
<dbReference type="InterPro" id="IPR001680">
    <property type="entry name" value="WD40_rpt"/>
</dbReference>
<dbReference type="PANTHER" id="PTHR22847:SF637">
    <property type="entry name" value="WD REPEAT DOMAIN 5B"/>
    <property type="match status" value="1"/>
</dbReference>
<dbReference type="AlphaFoldDB" id="A0A8S1XIY0"/>
<evidence type="ECO:0000313" key="4">
    <source>
        <dbReference type="EMBL" id="CAD8200819.1"/>
    </source>
</evidence>
<dbReference type="EMBL" id="CAJJDO010000126">
    <property type="protein sequence ID" value="CAD8200819.1"/>
    <property type="molecule type" value="Genomic_DNA"/>
</dbReference>
<name>A0A8S1XIY0_9CILI</name>
<feature type="repeat" description="WD" evidence="3">
    <location>
        <begin position="15"/>
        <end position="56"/>
    </location>
</feature>
<feature type="repeat" description="WD" evidence="3">
    <location>
        <begin position="57"/>
        <end position="88"/>
    </location>
</feature>
<evidence type="ECO:0000256" key="2">
    <source>
        <dbReference type="ARBA" id="ARBA00022737"/>
    </source>
</evidence>
<dbReference type="PROSITE" id="PS00678">
    <property type="entry name" value="WD_REPEATS_1"/>
    <property type="match status" value="1"/>
</dbReference>
<dbReference type="PROSITE" id="PS50294">
    <property type="entry name" value="WD_REPEATS_REGION"/>
    <property type="match status" value="1"/>
</dbReference>